<dbReference type="Pfam" id="PF06220">
    <property type="entry name" value="zf-U1"/>
    <property type="match status" value="1"/>
</dbReference>
<reference evidence="8" key="1">
    <citation type="submission" date="2022-05" db="EMBL/GenBank/DDBJ databases">
        <title>The Musa troglodytarum L. genome provides insights into the mechanism of non-climacteric behaviour and enrichment of carotenoids.</title>
        <authorList>
            <person name="Wang J."/>
        </authorList>
    </citation>
    <scope>NUCLEOTIDE SEQUENCE</scope>
    <source>
        <tissue evidence="8">Leaf</tissue>
    </source>
</reference>
<dbReference type="InterPro" id="IPR040023">
    <property type="entry name" value="WBP4"/>
</dbReference>
<dbReference type="EMBL" id="CP097511">
    <property type="protein sequence ID" value="URE49537.1"/>
    <property type="molecule type" value="Genomic_DNA"/>
</dbReference>
<evidence type="ECO:0000256" key="5">
    <source>
        <dbReference type="ARBA" id="ARBA00023242"/>
    </source>
</evidence>
<dbReference type="OrthoDB" id="191651at2759"/>
<dbReference type="PANTHER" id="PTHR13173:SF10">
    <property type="entry name" value="WW DOMAIN-BINDING PROTEIN 4"/>
    <property type="match status" value="1"/>
</dbReference>
<dbReference type="InterPro" id="IPR003604">
    <property type="entry name" value="Matrin/U1-like-C_Znf_C2H2"/>
</dbReference>
<feature type="region of interest" description="Disordered" evidence="6">
    <location>
        <begin position="158"/>
        <end position="237"/>
    </location>
</feature>
<dbReference type="GO" id="GO:0000398">
    <property type="term" value="P:mRNA splicing, via spliceosome"/>
    <property type="evidence" value="ECO:0007669"/>
    <property type="project" value="InterPro"/>
</dbReference>
<evidence type="ECO:0000256" key="6">
    <source>
        <dbReference type="SAM" id="MobiDB-lite"/>
    </source>
</evidence>
<dbReference type="GO" id="GO:0003723">
    <property type="term" value="F:RNA binding"/>
    <property type="evidence" value="ECO:0007669"/>
    <property type="project" value="TreeGrafter"/>
</dbReference>
<name>A0A9E7L9R9_9LILI</name>
<protein>
    <submittedName>
        <fullName evidence="8">U1 zinc finger</fullName>
    </submittedName>
</protein>
<comment type="subcellular location">
    <subcellularLocation>
        <location evidence="1">Nucleus</location>
    </subcellularLocation>
</comment>
<evidence type="ECO:0000313" key="8">
    <source>
        <dbReference type="EMBL" id="URE49537.1"/>
    </source>
</evidence>
<evidence type="ECO:0000256" key="3">
    <source>
        <dbReference type="ARBA" id="ARBA00022771"/>
    </source>
</evidence>
<evidence type="ECO:0000256" key="1">
    <source>
        <dbReference type="ARBA" id="ARBA00004123"/>
    </source>
</evidence>
<evidence type="ECO:0000313" key="9">
    <source>
        <dbReference type="Proteomes" id="UP001055439"/>
    </source>
</evidence>
<organism evidence="8 9">
    <name type="scientific">Musa troglodytarum</name>
    <name type="common">fe'i banana</name>
    <dbReference type="NCBI Taxonomy" id="320322"/>
    <lineage>
        <taxon>Eukaryota</taxon>
        <taxon>Viridiplantae</taxon>
        <taxon>Streptophyta</taxon>
        <taxon>Embryophyta</taxon>
        <taxon>Tracheophyta</taxon>
        <taxon>Spermatophyta</taxon>
        <taxon>Magnoliopsida</taxon>
        <taxon>Liliopsida</taxon>
        <taxon>Zingiberales</taxon>
        <taxon>Musaceae</taxon>
        <taxon>Musa</taxon>
    </lineage>
</organism>
<accession>A0A9E7L9R9</accession>
<proteinExistence type="predicted"/>
<dbReference type="InterPro" id="IPR000690">
    <property type="entry name" value="Matrin/U1-C_Znf_C2H2"/>
</dbReference>
<dbReference type="SMART" id="SM00451">
    <property type="entry name" value="ZnF_U1"/>
    <property type="match status" value="1"/>
</dbReference>
<feature type="compositionally biased region" description="Basic and acidic residues" evidence="6">
    <location>
        <begin position="224"/>
        <end position="237"/>
    </location>
</feature>
<keyword evidence="4" id="KW-0862">Zinc</keyword>
<dbReference type="SUPFAM" id="SSF57667">
    <property type="entry name" value="beta-beta-alpha zinc fingers"/>
    <property type="match status" value="1"/>
</dbReference>
<keyword evidence="2" id="KW-0479">Metal-binding</keyword>
<dbReference type="AlphaFoldDB" id="A0A9E7L9R9"/>
<keyword evidence="9" id="KW-1185">Reference proteome</keyword>
<evidence type="ECO:0000256" key="2">
    <source>
        <dbReference type="ARBA" id="ARBA00022723"/>
    </source>
</evidence>
<sequence>MCLRARKTTTVLPTRGAGDPTALVNSSIARENGSDWVSPEFGSDTDTDLIGHNPIRYGMNEMQSTLYQLVSVTVTGYWVSQGNKWCDFCKIYIANNPLSIRTHELGQRHKDNVAKRLATMRKESAAREKEQKAAARALKEIETKAERSYQKDLASFQRVDTSTGLDSNKKKTDEAQCSAATTNENGAASKSKGGPAPGLVISTPLNPTRAVKGKPSSVAVNKRKRDDGKAKAISKEEAEALKAREAARKRMEEREKPFMGLYKSY</sequence>
<gene>
    <name evidence="8" type="ORF">MUK42_25684</name>
</gene>
<feature type="compositionally biased region" description="Polar residues" evidence="6">
    <location>
        <begin position="178"/>
        <end position="188"/>
    </location>
</feature>
<dbReference type="GO" id="GO:0008270">
    <property type="term" value="F:zinc ion binding"/>
    <property type="evidence" value="ECO:0007669"/>
    <property type="project" value="UniProtKB-KW"/>
</dbReference>
<dbReference type="Gene3D" id="3.30.160.60">
    <property type="entry name" value="Classic Zinc Finger"/>
    <property type="match status" value="1"/>
</dbReference>
<dbReference type="EMBL" id="CP097511">
    <property type="protein sequence ID" value="URE49536.1"/>
    <property type="molecule type" value="Genomic_DNA"/>
</dbReference>
<dbReference type="PANTHER" id="PTHR13173">
    <property type="entry name" value="WW DOMAIN BINDING PROTEIN 4"/>
    <property type="match status" value="1"/>
</dbReference>
<dbReference type="PROSITE" id="PS50171">
    <property type="entry name" value="ZF_MATRIN"/>
    <property type="match status" value="1"/>
</dbReference>
<dbReference type="GO" id="GO:0071011">
    <property type="term" value="C:precatalytic spliceosome"/>
    <property type="evidence" value="ECO:0007669"/>
    <property type="project" value="TreeGrafter"/>
</dbReference>
<evidence type="ECO:0000259" key="7">
    <source>
        <dbReference type="PROSITE" id="PS50171"/>
    </source>
</evidence>
<dbReference type="InterPro" id="IPR036236">
    <property type="entry name" value="Znf_C2H2_sf"/>
</dbReference>
<dbReference type="InterPro" id="IPR013085">
    <property type="entry name" value="U1-CZ_Znf_C2H2"/>
</dbReference>
<keyword evidence="5" id="KW-0539">Nucleus</keyword>
<feature type="domain" description="Matrin-type" evidence="7">
    <location>
        <begin position="84"/>
        <end position="115"/>
    </location>
</feature>
<keyword evidence="3" id="KW-0863">Zinc-finger</keyword>
<evidence type="ECO:0000256" key="4">
    <source>
        <dbReference type="ARBA" id="ARBA00022833"/>
    </source>
</evidence>
<dbReference type="Proteomes" id="UP001055439">
    <property type="component" value="Chromosome 9"/>
</dbReference>